<keyword evidence="2" id="KW-0812">Transmembrane</keyword>
<keyword evidence="8" id="KW-1185">Reference proteome</keyword>
<evidence type="ECO:0000259" key="6">
    <source>
        <dbReference type="Pfam" id="PF01103"/>
    </source>
</evidence>
<comment type="caution">
    <text evidence="7">The sequence shown here is derived from an EMBL/GenBank/DDBJ whole genome shotgun (WGS) entry which is preliminary data.</text>
</comment>
<dbReference type="STRING" id="1849968.A8C32_04970"/>
<evidence type="ECO:0000256" key="1">
    <source>
        <dbReference type="ARBA" id="ARBA00004370"/>
    </source>
</evidence>
<name>A0A1E5SHH0_9FLAO</name>
<keyword evidence="3" id="KW-0732">Signal</keyword>
<sequence>MKKPLIILIVLSILVSACGVKRFIPENEKLYTGATFKINSEHKIEALKDIEKELELLLRPQPNISVLGAKLGLLAYYKVEKGKPGFIYRFIHKKTKEDPVYLSSVNINRTKELIKNRLDNLGFFNSEVISQVTNQKYKSEVTYSIKLYTPYRLETYKVYNDSLPIFKAIKEIIETSILKKGDPFNLAKLTLERERIDFYLKSKGYYNFNPDFLIFEADTNQYKTKRFDLFLRLKKEVPKKAIIPYEINKVNVFPNYGLQNKNQRDTVAIENINFIQDSLFFKPNRLKPYFLFAEGQKYDPKKFKSTSRRLSSIGIYKFVNVKFEENQSVKEMDSIGKLNANVYLSPLNKQSLSTELQINTKSSSFTGPALALAYTNRNLFKGGETIKITGKFGFETQAISNINNGLSSTQLGLMGDLIFPRLLFPIKLSQQFDYAIPKTKISLGLEYLNRSKLYSLSSFNNSFGYGWQANSFVYHEFDPISTSFIKLSNSTDAFNVILDENPFLKNSFNQELISGLTYSFTYNELNSPSKRHPIFIRSNLELVGNTLSLFKGNRNEDGKNTILGLEYAQYVKVDTDVRYKFDLGDENLLVTRLYGGIGVPYGNSDILPFSKQFFSGGAYSIRAFSTRSIGPGTYIANNTDTAAFFDSSGDVKLEANIEYRFPLFSYLKGAFFFDAGNVWLLNENETIVGGQFSSNFINELAMGTGFGIRLDIQSFVIRLDWAAPVHKPIPESKVFEFDRKNAILNFAIGYPF</sequence>
<organism evidence="7 8">
    <name type="scientific">Flavivirga aquatica</name>
    <dbReference type="NCBI Taxonomy" id="1849968"/>
    <lineage>
        <taxon>Bacteria</taxon>
        <taxon>Pseudomonadati</taxon>
        <taxon>Bacteroidota</taxon>
        <taxon>Flavobacteriia</taxon>
        <taxon>Flavobacteriales</taxon>
        <taxon>Flavobacteriaceae</taxon>
        <taxon>Flavivirga</taxon>
    </lineage>
</organism>
<gene>
    <name evidence="7" type="ORF">A8C32_04970</name>
</gene>
<dbReference type="PANTHER" id="PTHR12815:SF47">
    <property type="entry name" value="TRANSLOCATION AND ASSEMBLY MODULE SUBUNIT TAMA"/>
    <property type="match status" value="1"/>
</dbReference>
<dbReference type="InterPro" id="IPR039910">
    <property type="entry name" value="D15-like"/>
</dbReference>
<dbReference type="OrthoDB" id="9814535at2"/>
<evidence type="ECO:0000256" key="3">
    <source>
        <dbReference type="ARBA" id="ARBA00022729"/>
    </source>
</evidence>
<evidence type="ECO:0000256" key="2">
    <source>
        <dbReference type="ARBA" id="ARBA00022692"/>
    </source>
</evidence>
<dbReference type="RefSeq" id="WP_069831246.1">
    <property type="nucleotide sequence ID" value="NZ_MDJD01000054.1"/>
</dbReference>
<dbReference type="EMBL" id="MDJD01000054">
    <property type="protein sequence ID" value="OEJ98558.1"/>
    <property type="molecule type" value="Genomic_DNA"/>
</dbReference>
<feature type="domain" description="Bacterial surface antigen (D15)" evidence="6">
    <location>
        <begin position="369"/>
        <end position="737"/>
    </location>
</feature>
<evidence type="ECO:0000256" key="5">
    <source>
        <dbReference type="ARBA" id="ARBA00023237"/>
    </source>
</evidence>
<accession>A0A1E5SHH0</accession>
<evidence type="ECO:0000256" key="4">
    <source>
        <dbReference type="ARBA" id="ARBA00023136"/>
    </source>
</evidence>
<dbReference type="Gene3D" id="3.10.20.310">
    <property type="entry name" value="membrane protein fhac"/>
    <property type="match status" value="1"/>
</dbReference>
<evidence type="ECO:0000313" key="7">
    <source>
        <dbReference type="EMBL" id="OEJ98558.1"/>
    </source>
</evidence>
<keyword evidence="5" id="KW-0998">Cell outer membrane</keyword>
<dbReference type="PROSITE" id="PS51257">
    <property type="entry name" value="PROKAR_LIPOPROTEIN"/>
    <property type="match status" value="1"/>
</dbReference>
<evidence type="ECO:0000313" key="8">
    <source>
        <dbReference type="Proteomes" id="UP000095713"/>
    </source>
</evidence>
<dbReference type="Proteomes" id="UP000095713">
    <property type="component" value="Unassembled WGS sequence"/>
</dbReference>
<dbReference type="PANTHER" id="PTHR12815">
    <property type="entry name" value="SORTING AND ASSEMBLY MACHINERY SAMM50 PROTEIN FAMILY MEMBER"/>
    <property type="match status" value="1"/>
</dbReference>
<reference evidence="7 8" key="1">
    <citation type="submission" date="2016-05" db="EMBL/GenBank/DDBJ databases">
        <title>Draft Genome Sequence of Algibacter sp. Strain SK-16 Isolated from the Surface Water of Aburatsubo Inlet.</title>
        <authorList>
            <person name="Wong S.-K."/>
            <person name="Yoshizawa S."/>
            <person name="Nakajima Y."/>
            <person name="Ogura Y."/>
            <person name="Tetsuya H."/>
            <person name="Hamasaki K."/>
        </authorList>
    </citation>
    <scope>NUCLEOTIDE SEQUENCE [LARGE SCALE GENOMIC DNA]</scope>
    <source>
        <strain evidence="7 8">SK-16</strain>
    </source>
</reference>
<proteinExistence type="predicted"/>
<dbReference type="Pfam" id="PF01103">
    <property type="entry name" value="Omp85"/>
    <property type="match status" value="1"/>
</dbReference>
<dbReference type="InterPro" id="IPR000184">
    <property type="entry name" value="Bac_surfAg_D15"/>
</dbReference>
<dbReference type="Gene3D" id="2.40.160.50">
    <property type="entry name" value="membrane protein fhac: a member of the omp85/tpsb transporter family"/>
    <property type="match status" value="1"/>
</dbReference>
<keyword evidence="4" id="KW-0472">Membrane</keyword>
<dbReference type="AlphaFoldDB" id="A0A1E5SHH0"/>
<dbReference type="GO" id="GO:0019867">
    <property type="term" value="C:outer membrane"/>
    <property type="evidence" value="ECO:0007669"/>
    <property type="project" value="InterPro"/>
</dbReference>
<protein>
    <recommendedName>
        <fullName evidence="6">Bacterial surface antigen (D15) domain-containing protein</fullName>
    </recommendedName>
</protein>
<comment type="subcellular location">
    <subcellularLocation>
        <location evidence="1">Membrane</location>
    </subcellularLocation>
</comment>